<comment type="subcellular location">
    <subcellularLocation>
        <location evidence="1 6">Cell membrane</location>
        <topology evidence="1 6">Multi-pass membrane protein</topology>
    </subcellularLocation>
</comment>
<dbReference type="KEGG" id="mcos:GM418_21250"/>
<keyword evidence="5 6" id="KW-0472">Membrane</keyword>
<dbReference type="CDD" id="cd16381">
    <property type="entry name" value="YitT_C_like_1"/>
    <property type="match status" value="1"/>
</dbReference>
<dbReference type="EMBL" id="CP046401">
    <property type="protein sequence ID" value="QGY46101.1"/>
    <property type="molecule type" value="Genomic_DNA"/>
</dbReference>
<evidence type="ECO:0000313" key="10">
    <source>
        <dbReference type="Proteomes" id="UP000428260"/>
    </source>
</evidence>
<dbReference type="PANTHER" id="PTHR40060:SF1">
    <property type="entry name" value="UPF0316 PROTEIN YEBE"/>
    <property type="match status" value="1"/>
</dbReference>
<dbReference type="InterPro" id="IPR019264">
    <property type="entry name" value="DUF2179"/>
</dbReference>
<dbReference type="Pfam" id="PF18955">
    <property type="entry name" value="DUF5698"/>
    <property type="match status" value="1"/>
</dbReference>
<feature type="transmembrane region" description="Helical" evidence="6">
    <location>
        <begin position="6"/>
        <end position="23"/>
    </location>
</feature>
<dbReference type="RefSeq" id="WP_158869239.1">
    <property type="nucleotide sequence ID" value="NZ_CP046401.1"/>
</dbReference>
<keyword evidence="10" id="KW-1185">Reference proteome</keyword>
<dbReference type="AlphaFoldDB" id="A0A6I6JU96"/>
<dbReference type="InterPro" id="IPR044035">
    <property type="entry name" value="DUF5698"/>
</dbReference>
<evidence type="ECO:0000313" key="9">
    <source>
        <dbReference type="EMBL" id="QGY46101.1"/>
    </source>
</evidence>
<gene>
    <name evidence="9" type="ORF">GM418_21250</name>
</gene>
<dbReference type="HAMAP" id="MF_01515">
    <property type="entry name" value="UPF0316"/>
    <property type="match status" value="1"/>
</dbReference>
<evidence type="ECO:0000256" key="4">
    <source>
        <dbReference type="ARBA" id="ARBA00022989"/>
    </source>
</evidence>
<evidence type="ECO:0000256" key="3">
    <source>
        <dbReference type="ARBA" id="ARBA00022692"/>
    </source>
</evidence>
<evidence type="ECO:0000259" key="7">
    <source>
        <dbReference type="Pfam" id="PF10035"/>
    </source>
</evidence>
<evidence type="ECO:0000259" key="8">
    <source>
        <dbReference type="Pfam" id="PF18955"/>
    </source>
</evidence>
<evidence type="ECO:0000256" key="6">
    <source>
        <dbReference type="HAMAP-Rule" id="MF_01515"/>
    </source>
</evidence>
<accession>A0A6I6JU96</accession>
<proteinExistence type="inferred from homology"/>
<feature type="domain" description="DUF2179" evidence="7">
    <location>
        <begin position="125"/>
        <end position="172"/>
    </location>
</feature>
<evidence type="ECO:0000256" key="5">
    <source>
        <dbReference type="ARBA" id="ARBA00023136"/>
    </source>
</evidence>
<name>A0A6I6JU96_9BACT</name>
<keyword evidence="3 6" id="KW-0812">Transmembrane</keyword>
<dbReference type="GO" id="GO:0005886">
    <property type="term" value="C:plasma membrane"/>
    <property type="evidence" value="ECO:0007669"/>
    <property type="project" value="UniProtKB-SubCell"/>
</dbReference>
<evidence type="ECO:0000256" key="1">
    <source>
        <dbReference type="ARBA" id="ARBA00004651"/>
    </source>
</evidence>
<organism evidence="9 10">
    <name type="scientific">Maribellus comscasis</name>
    <dbReference type="NCBI Taxonomy" id="2681766"/>
    <lineage>
        <taxon>Bacteria</taxon>
        <taxon>Pseudomonadati</taxon>
        <taxon>Bacteroidota</taxon>
        <taxon>Bacteroidia</taxon>
        <taxon>Marinilabiliales</taxon>
        <taxon>Prolixibacteraceae</taxon>
        <taxon>Maribellus</taxon>
    </lineage>
</organism>
<keyword evidence="4 6" id="KW-1133">Transmembrane helix</keyword>
<dbReference type="NCBIfam" id="NF003191">
    <property type="entry name" value="PRK04164.1-2"/>
    <property type="match status" value="1"/>
</dbReference>
<evidence type="ECO:0000256" key="2">
    <source>
        <dbReference type="ARBA" id="ARBA00022475"/>
    </source>
</evidence>
<keyword evidence="2 6" id="KW-1003">Cell membrane</keyword>
<sequence length="193" mass="22130">MNLIFIDSIWFTFMLLPFLIFIARIADVTLDTLRIVFITKGNKIIAPILGFFQILIWLVAITRIMKDLDNITYYLAYAGGFATGNYIGLILEEKFALGIQMIRIVTQKDASSLISNLYEKGLHSTSVEAKSNQGKVHVIYLIVQRKMIQNIISLTNQYNPNAFYSIEDIRSVDVQSERINTKQKKYRHVGSEK</sequence>
<dbReference type="PANTHER" id="PTHR40060">
    <property type="entry name" value="UPF0316 PROTEIN YEBE"/>
    <property type="match status" value="1"/>
</dbReference>
<feature type="transmembrane region" description="Helical" evidence="6">
    <location>
        <begin position="71"/>
        <end position="91"/>
    </location>
</feature>
<dbReference type="InterPro" id="IPR022930">
    <property type="entry name" value="UPF0316"/>
</dbReference>
<comment type="similarity">
    <text evidence="6">Belongs to the UPF0316 family.</text>
</comment>
<protein>
    <recommendedName>
        <fullName evidence="6">UPF0316 protein GM418_21250</fullName>
    </recommendedName>
</protein>
<reference evidence="9 10" key="1">
    <citation type="submission" date="2019-11" db="EMBL/GenBank/DDBJ databases">
        <authorList>
            <person name="Zheng R.K."/>
            <person name="Sun C.M."/>
        </authorList>
    </citation>
    <scope>NUCLEOTIDE SEQUENCE [LARGE SCALE GENOMIC DNA]</scope>
    <source>
        <strain evidence="9 10">WC007</strain>
    </source>
</reference>
<feature type="domain" description="DUF5698" evidence="8">
    <location>
        <begin position="32"/>
        <end position="88"/>
    </location>
</feature>
<dbReference type="Proteomes" id="UP000428260">
    <property type="component" value="Chromosome"/>
</dbReference>
<feature type="transmembrane region" description="Helical" evidence="6">
    <location>
        <begin position="44"/>
        <end position="65"/>
    </location>
</feature>
<dbReference type="Pfam" id="PF10035">
    <property type="entry name" value="DUF2179"/>
    <property type="match status" value="1"/>
</dbReference>